<accession>R6N2Q8</accession>
<proteinExistence type="predicted"/>
<comment type="caution">
    <text evidence="3">The sequence shown here is derived from an EMBL/GenBank/DDBJ whole genome shotgun (WGS) entry which is preliminary data.</text>
</comment>
<keyword evidence="2" id="KW-0812">Transmembrane</keyword>
<dbReference type="Pfam" id="PF09826">
    <property type="entry name" value="Beta_propel"/>
    <property type="match status" value="1"/>
</dbReference>
<evidence type="ECO:0000313" key="3">
    <source>
        <dbReference type="EMBL" id="CDC05335.1"/>
    </source>
</evidence>
<sequence length="696" mass="76457">MFEKKYKADNERIEPTRESLLSLSYKMKREQAKKKDKKKAVRWIRPAAAVAAALVVLLGCFQIFRSLTPRDGQIPMAGAGAAGEAAVSRQQAQSPEDYSRVYAQIKELKEKERENGGDSYTGIYTPALGLDGIPEAEEENAVNTAGGGSPYDGSSAEKDYSDTNNQVEGVQEADIIKTDGEYIYAAVDGDVYLLRENGGNPEILSKIEKIDTVSEEGENVCGISERINDIYIAGDRMVLIKSITDYDAYNDMMEDAAEMDAAPENGCVIFFGPLVGIARYTAAVYDITDRSHPVLLNELGQSGTLIDSRMVGDILYLVYSYYVPGEIDEADPSTYVPALYLGDAKTDVAAGDIMLLGEPGAAQYLTVSSIDVGSPAEFLDTQSILGCGSDIYCNSETLVVALTTMEETNDVSKDKTELFRFSLKDGAVTMESQGSVPGYVLNQFSMDEYNGYFRIVTTENVTHYFNEGGIASAEQEKTRNHLFVLDESMNIVGSIEDLARGESIYSARFMGDTGYFVTYRQVDPLFTVDLSTPSEPKILSELKVPGFSNYLHPFGDGLLLGFGQNSDEESGEIQGLKLSMFDTSDPAAVAEKHSELLGEKYMWSNAIGNHKAILVDSEKNLIGFPAENEYMLYSYSPESGFQKIAQLTLEADGPGDMDYDLRGFYVDDVFYLYSPSGLAAFSMEDFSRISTLLWEE</sequence>
<organism evidence="3 4">
    <name type="scientific">[Clostridium] leptum CAG:27</name>
    <dbReference type="NCBI Taxonomy" id="1263068"/>
    <lineage>
        <taxon>Bacteria</taxon>
        <taxon>Bacillati</taxon>
        <taxon>Bacillota</taxon>
        <taxon>Clostridia</taxon>
        <taxon>Eubacteriales</taxon>
        <taxon>Oscillospiraceae</taxon>
        <taxon>Oscillospiraceae incertae sedis</taxon>
    </lineage>
</organism>
<dbReference type="InterPro" id="IPR019198">
    <property type="entry name" value="Beta_propeller_containing"/>
</dbReference>
<reference evidence="3" key="1">
    <citation type="submission" date="2012-11" db="EMBL/GenBank/DDBJ databases">
        <title>Dependencies among metagenomic species, viruses, plasmids and units of genetic variation.</title>
        <authorList>
            <person name="Nielsen H.B."/>
            <person name="Almeida M."/>
            <person name="Juncker A.S."/>
            <person name="Rasmussen S."/>
            <person name="Li J."/>
            <person name="Sunagawa S."/>
            <person name="Plichta D."/>
            <person name="Gautier L."/>
            <person name="Le Chatelier E."/>
            <person name="Peletier E."/>
            <person name="Bonde I."/>
            <person name="Nielsen T."/>
            <person name="Manichanh C."/>
            <person name="Arumugam M."/>
            <person name="Batto J."/>
            <person name="Santos M.B.Q.D."/>
            <person name="Blom N."/>
            <person name="Borruel N."/>
            <person name="Burgdorf K.S."/>
            <person name="Boumezbeur F."/>
            <person name="Casellas F."/>
            <person name="Dore J."/>
            <person name="Guarner F."/>
            <person name="Hansen T."/>
            <person name="Hildebrand F."/>
            <person name="Kaas R.S."/>
            <person name="Kennedy S."/>
            <person name="Kristiansen K."/>
            <person name="Kultima J.R."/>
            <person name="Leonard P."/>
            <person name="Levenez F."/>
            <person name="Lund O."/>
            <person name="Moumen B."/>
            <person name="Le Paslier D."/>
            <person name="Pons N."/>
            <person name="Pedersen O."/>
            <person name="Prifti E."/>
            <person name="Qin J."/>
            <person name="Raes J."/>
            <person name="Tap J."/>
            <person name="Tims S."/>
            <person name="Ussery D.W."/>
            <person name="Yamada T."/>
            <person name="MetaHit consortium"/>
            <person name="Renault P."/>
            <person name="Sicheritz-Ponten T."/>
            <person name="Bork P."/>
            <person name="Wang J."/>
            <person name="Brunak S."/>
            <person name="Ehrlich S.D."/>
        </authorList>
    </citation>
    <scope>NUCLEOTIDE SEQUENCE [LARGE SCALE GENOMIC DNA]</scope>
</reference>
<feature type="transmembrane region" description="Helical" evidence="2">
    <location>
        <begin position="43"/>
        <end position="64"/>
    </location>
</feature>
<keyword evidence="2" id="KW-1133">Transmembrane helix</keyword>
<name>R6N2Q8_9FIRM</name>
<evidence type="ECO:0000313" key="4">
    <source>
        <dbReference type="Proteomes" id="UP000018168"/>
    </source>
</evidence>
<feature type="region of interest" description="Disordered" evidence="1">
    <location>
        <begin position="139"/>
        <end position="166"/>
    </location>
</feature>
<gene>
    <name evidence="3" type="ORF">BN578_00865</name>
</gene>
<evidence type="ECO:0000256" key="2">
    <source>
        <dbReference type="SAM" id="Phobius"/>
    </source>
</evidence>
<dbReference type="AlphaFoldDB" id="R6N2Q8"/>
<dbReference type="EMBL" id="CBEP010000108">
    <property type="protein sequence ID" value="CDC05335.1"/>
    <property type="molecule type" value="Genomic_DNA"/>
</dbReference>
<dbReference type="Proteomes" id="UP000018168">
    <property type="component" value="Unassembled WGS sequence"/>
</dbReference>
<evidence type="ECO:0008006" key="5">
    <source>
        <dbReference type="Google" id="ProtNLM"/>
    </source>
</evidence>
<protein>
    <recommendedName>
        <fullName evidence="5">Beta propeller domain protein</fullName>
    </recommendedName>
</protein>
<evidence type="ECO:0000256" key="1">
    <source>
        <dbReference type="SAM" id="MobiDB-lite"/>
    </source>
</evidence>
<keyword evidence="2" id="KW-0472">Membrane</keyword>